<proteinExistence type="predicted"/>
<protein>
    <submittedName>
        <fullName evidence="2">Maleylpyruvate isomerase N-terminal domain-containing protein</fullName>
    </submittedName>
</protein>
<evidence type="ECO:0000313" key="3">
    <source>
        <dbReference type="Proteomes" id="UP001595937"/>
    </source>
</evidence>
<dbReference type="Proteomes" id="UP001595937">
    <property type="component" value="Unassembled WGS sequence"/>
</dbReference>
<dbReference type="Gene3D" id="1.20.120.450">
    <property type="entry name" value="dinb family like domain"/>
    <property type="match status" value="1"/>
</dbReference>
<reference evidence="3" key="1">
    <citation type="journal article" date="2019" name="Int. J. Syst. Evol. Microbiol.">
        <title>The Global Catalogue of Microorganisms (GCM) 10K type strain sequencing project: providing services to taxonomists for standard genome sequencing and annotation.</title>
        <authorList>
            <consortium name="The Broad Institute Genomics Platform"/>
            <consortium name="The Broad Institute Genome Sequencing Center for Infectious Disease"/>
            <person name="Wu L."/>
            <person name="Ma J."/>
        </authorList>
    </citation>
    <scope>NUCLEOTIDE SEQUENCE [LARGE SCALE GENOMIC DNA]</scope>
    <source>
        <strain evidence="3">CGMCC 1.16455</strain>
    </source>
</reference>
<organism evidence="2 3">
    <name type="scientific">Brachybacterium tyrofermentans</name>
    <dbReference type="NCBI Taxonomy" id="47848"/>
    <lineage>
        <taxon>Bacteria</taxon>
        <taxon>Bacillati</taxon>
        <taxon>Actinomycetota</taxon>
        <taxon>Actinomycetes</taxon>
        <taxon>Micrococcales</taxon>
        <taxon>Dermabacteraceae</taxon>
        <taxon>Brachybacterium</taxon>
    </lineage>
</organism>
<sequence length="294" mass="31280">MSIDALTAIRDEADRLAAALAAADPEQRVPTCPDWNAADLLWHATEVPEFWSAVLAQGVTTDEGATEIEESATPRPDDLEELRQRRAAAVDGLLEQLGAHSDQEPAWFWFSARQDVGVIRRMQLHEVTIHRVDAELTAGRPVTAIREDIAHAGLEHVLEVMWPAAFDWIPDWATTAPVALVEITAEGGAVQSLLISRWSGTRPRDGKEFDAPVGRLLDAPAGAGAGAGAGSGPDADLDSLPRAAVSGSATALDLWAWGRSLALEHCAGGSERVEIVGDSEAIAQLESLLAQGLD</sequence>
<dbReference type="GeneID" id="303296286"/>
<keyword evidence="2" id="KW-0413">Isomerase</keyword>
<dbReference type="SUPFAM" id="SSF109854">
    <property type="entry name" value="DinB/YfiT-like putative metalloenzymes"/>
    <property type="match status" value="1"/>
</dbReference>
<dbReference type="InterPro" id="IPR017517">
    <property type="entry name" value="Maleyloyr_isom"/>
</dbReference>
<dbReference type="InterPro" id="IPR034660">
    <property type="entry name" value="DinB/YfiT-like"/>
</dbReference>
<comment type="caution">
    <text evidence="2">The sequence shown here is derived from an EMBL/GenBank/DDBJ whole genome shotgun (WGS) entry which is preliminary data.</text>
</comment>
<name>A0ABW0FBR5_9MICO</name>
<dbReference type="EMBL" id="JBHSLN010000003">
    <property type="protein sequence ID" value="MFC5295956.1"/>
    <property type="molecule type" value="Genomic_DNA"/>
</dbReference>
<dbReference type="PANTHER" id="PTHR40758:SF1">
    <property type="entry name" value="CONSERVED PROTEIN"/>
    <property type="match status" value="1"/>
</dbReference>
<dbReference type="InterPro" id="IPR024344">
    <property type="entry name" value="MDMPI_metal-binding"/>
</dbReference>
<feature type="domain" description="Mycothiol-dependent maleylpyruvate isomerase metal-binding" evidence="1">
    <location>
        <begin position="7"/>
        <end position="134"/>
    </location>
</feature>
<dbReference type="NCBIfam" id="TIGR03083">
    <property type="entry name" value="maleylpyruvate isomerase family mycothiol-dependent enzyme"/>
    <property type="match status" value="1"/>
</dbReference>
<dbReference type="Pfam" id="PF11716">
    <property type="entry name" value="MDMPI_N"/>
    <property type="match status" value="1"/>
</dbReference>
<accession>A0ABW0FBR5</accession>
<evidence type="ECO:0000313" key="2">
    <source>
        <dbReference type="EMBL" id="MFC5295956.1"/>
    </source>
</evidence>
<dbReference type="RefSeq" id="WP_343922612.1">
    <property type="nucleotide sequence ID" value="NZ_BAAAIR010000017.1"/>
</dbReference>
<dbReference type="GO" id="GO:0016853">
    <property type="term" value="F:isomerase activity"/>
    <property type="evidence" value="ECO:0007669"/>
    <property type="project" value="UniProtKB-KW"/>
</dbReference>
<evidence type="ECO:0000259" key="1">
    <source>
        <dbReference type="Pfam" id="PF11716"/>
    </source>
</evidence>
<dbReference type="PANTHER" id="PTHR40758">
    <property type="entry name" value="CONSERVED PROTEIN"/>
    <property type="match status" value="1"/>
</dbReference>
<keyword evidence="3" id="KW-1185">Reference proteome</keyword>
<gene>
    <name evidence="2" type="ORF">ACFPK8_00330</name>
</gene>